<dbReference type="RefSeq" id="WP_106565528.1">
    <property type="nucleotide sequence ID" value="NZ_JAUVYL010000040.1"/>
</dbReference>
<dbReference type="PANTHER" id="PTHR43767:SF8">
    <property type="entry name" value="LONG-CHAIN-FATTY-ACID--COA LIGASE"/>
    <property type="match status" value="1"/>
</dbReference>
<dbReference type="EC" id="6.2.1.3" evidence="12"/>
<evidence type="ECO:0000259" key="15">
    <source>
        <dbReference type="Pfam" id="PF00501"/>
    </source>
</evidence>
<dbReference type="InterPro" id="IPR025110">
    <property type="entry name" value="AMP-bd_C"/>
</dbReference>
<gene>
    <name evidence="17" type="ORF">CLV48_101372</name>
</gene>
<evidence type="ECO:0000256" key="12">
    <source>
        <dbReference type="ARBA" id="ARBA00026121"/>
    </source>
</evidence>
<dbReference type="GO" id="GO:0016020">
    <property type="term" value="C:membrane"/>
    <property type="evidence" value="ECO:0007669"/>
    <property type="project" value="UniProtKB-SubCell"/>
</dbReference>
<evidence type="ECO:0000256" key="2">
    <source>
        <dbReference type="ARBA" id="ARBA00004170"/>
    </source>
</evidence>
<keyword evidence="18" id="KW-1185">Reference proteome</keyword>
<dbReference type="GO" id="GO:0004467">
    <property type="term" value="F:long-chain fatty acid-CoA ligase activity"/>
    <property type="evidence" value="ECO:0007669"/>
    <property type="project" value="UniProtKB-EC"/>
</dbReference>
<dbReference type="OrthoDB" id="9778383at2"/>
<evidence type="ECO:0000256" key="4">
    <source>
        <dbReference type="ARBA" id="ARBA00006432"/>
    </source>
</evidence>
<comment type="pathway">
    <text evidence="3">Lipid metabolism; fatty acid beta-oxidation.</text>
</comment>
<dbReference type="PANTHER" id="PTHR43767">
    <property type="entry name" value="LONG-CHAIN-FATTY-ACID--COA LIGASE"/>
    <property type="match status" value="1"/>
</dbReference>
<comment type="subcellular location">
    <subcellularLocation>
        <location evidence="2">Membrane</location>
        <topology evidence="2">Peripheral membrane protein</topology>
    </subcellularLocation>
</comment>
<keyword evidence="9" id="KW-0460">Magnesium</keyword>
<protein>
    <recommendedName>
        <fullName evidence="13">Long-chain-fatty-acid--CoA ligase</fullName>
        <ecNumber evidence="12">6.2.1.3</ecNumber>
    </recommendedName>
    <alternativeName>
        <fullName evidence="14">Long-chain acyl-CoA synthetase</fullName>
    </alternativeName>
</protein>
<dbReference type="InterPro" id="IPR050237">
    <property type="entry name" value="ATP-dep_AMP-bd_enzyme"/>
</dbReference>
<sequence>MHNFPWFKFYPSEVDPEVNVSAYSSVVNLFEESVKKFGNAIAYECMGKTITFNEVDTLSKKFASYLQNELNMKKGDRVAIQMPNCLQYPVALFGTLRAGMVVVNTNPLYTPREMKHQFEDAGVDAIVIVANFANNLEKIRHEIPAKHVIITELGDMLGGLKGSIVNFVVKYIKKMVPAYNLPRAISWKSMMAAANASKFKRTEMTLADTAFLQYTGGTTGVSKGAELTHGNIVANMQQISAWMKPKLKESEEIVITALPLYHIFALTVNCLAMMKIGAHNVLITNPRDMPGFIKELKNHKFTVITGVNTLFNGLLNQEAFAKIDFSTLKIAVGGGMAVQKATAEKWEKVTGTPLAEGYGLTETSPVAVCNPIDGTERIGTIGIPIPNTDVKVIDDNGNDLPAGEKGELCIKGPQVMRGYWNRPDETAKVMDGEWFKTGDIAVIDEDGFVKIVDRKKEMILVSGFNVYPNEVENAIAMHPKVLETGVIGMPDDKSTEKVVAYVVPKDKSVTAEEIIAHCRNELTNYKVPREVYFAEELPKTNVGKILRRKIKEMHEKSIGKG</sequence>
<evidence type="ECO:0000256" key="9">
    <source>
        <dbReference type="ARBA" id="ARBA00022842"/>
    </source>
</evidence>
<reference evidence="17 18" key="1">
    <citation type="submission" date="2018-03" db="EMBL/GenBank/DDBJ databases">
        <title>Genomic Encyclopedia of Archaeal and Bacterial Type Strains, Phase II (KMG-II): from individual species to whole genera.</title>
        <authorList>
            <person name="Goeker M."/>
        </authorList>
    </citation>
    <scope>NUCLEOTIDE SEQUENCE [LARGE SCALE GENOMIC DNA]</scope>
    <source>
        <strain evidence="17 18">DSM 28057</strain>
    </source>
</reference>
<evidence type="ECO:0000256" key="3">
    <source>
        <dbReference type="ARBA" id="ARBA00005005"/>
    </source>
</evidence>
<feature type="domain" description="AMP-dependent synthetase/ligase" evidence="15">
    <location>
        <begin position="30"/>
        <end position="420"/>
    </location>
</feature>
<organism evidence="17 18">
    <name type="scientific">Cecembia rubra</name>
    <dbReference type="NCBI Taxonomy" id="1485585"/>
    <lineage>
        <taxon>Bacteria</taxon>
        <taxon>Pseudomonadati</taxon>
        <taxon>Bacteroidota</taxon>
        <taxon>Cytophagia</taxon>
        <taxon>Cytophagales</taxon>
        <taxon>Cyclobacteriaceae</taxon>
        <taxon>Cecembia</taxon>
    </lineage>
</organism>
<keyword evidence="11" id="KW-0472">Membrane</keyword>
<dbReference type="InterPro" id="IPR042099">
    <property type="entry name" value="ANL_N_sf"/>
</dbReference>
<evidence type="ECO:0000256" key="5">
    <source>
        <dbReference type="ARBA" id="ARBA00022598"/>
    </source>
</evidence>
<dbReference type="FunFam" id="3.40.50.12780:FF:000003">
    <property type="entry name" value="Long-chain-fatty-acid--CoA ligase FadD"/>
    <property type="match status" value="1"/>
</dbReference>
<comment type="cofactor">
    <cofactor evidence="1">
        <name>Mg(2+)</name>
        <dbReference type="ChEBI" id="CHEBI:18420"/>
    </cofactor>
</comment>
<feature type="domain" description="AMP-binding enzyme C-terminal" evidence="16">
    <location>
        <begin position="470"/>
        <end position="544"/>
    </location>
</feature>
<evidence type="ECO:0000256" key="6">
    <source>
        <dbReference type="ARBA" id="ARBA00022741"/>
    </source>
</evidence>
<dbReference type="InterPro" id="IPR045851">
    <property type="entry name" value="AMP-bd_C_sf"/>
</dbReference>
<evidence type="ECO:0000259" key="16">
    <source>
        <dbReference type="Pfam" id="PF13193"/>
    </source>
</evidence>
<evidence type="ECO:0000256" key="14">
    <source>
        <dbReference type="ARBA" id="ARBA00042773"/>
    </source>
</evidence>
<dbReference type="FunFam" id="3.30.300.30:FF:000006">
    <property type="entry name" value="Long-chain-fatty-acid--CoA ligase FadD"/>
    <property type="match status" value="1"/>
</dbReference>
<evidence type="ECO:0000313" key="17">
    <source>
        <dbReference type="EMBL" id="PSL07442.1"/>
    </source>
</evidence>
<name>A0A2P8ED85_9BACT</name>
<comment type="similarity">
    <text evidence="4">Belongs to the ATP-dependent AMP-binding enzyme family.</text>
</comment>
<dbReference type="InterPro" id="IPR020845">
    <property type="entry name" value="AMP-binding_CS"/>
</dbReference>
<keyword evidence="8" id="KW-0067">ATP-binding</keyword>
<dbReference type="EMBL" id="PYGF01000001">
    <property type="protein sequence ID" value="PSL07442.1"/>
    <property type="molecule type" value="Genomic_DNA"/>
</dbReference>
<keyword evidence="6" id="KW-0547">Nucleotide-binding</keyword>
<keyword evidence="5" id="KW-0436">Ligase</keyword>
<evidence type="ECO:0000313" key="18">
    <source>
        <dbReference type="Proteomes" id="UP000240708"/>
    </source>
</evidence>
<evidence type="ECO:0000256" key="1">
    <source>
        <dbReference type="ARBA" id="ARBA00001946"/>
    </source>
</evidence>
<evidence type="ECO:0000256" key="8">
    <source>
        <dbReference type="ARBA" id="ARBA00022840"/>
    </source>
</evidence>
<dbReference type="Pfam" id="PF13193">
    <property type="entry name" value="AMP-binding_C"/>
    <property type="match status" value="1"/>
</dbReference>
<keyword evidence="7" id="KW-0276">Fatty acid metabolism</keyword>
<dbReference type="SUPFAM" id="SSF56801">
    <property type="entry name" value="Acetyl-CoA synthetase-like"/>
    <property type="match status" value="1"/>
</dbReference>
<evidence type="ECO:0000256" key="11">
    <source>
        <dbReference type="ARBA" id="ARBA00023136"/>
    </source>
</evidence>
<accession>A0A2P8ED85</accession>
<evidence type="ECO:0000256" key="10">
    <source>
        <dbReference type="ARBA" id="ARBA00023098"/>
    </source>
</evidence>
<evidence type="ECO:0000256" key="13">
    <source>
        <dbReference type="ARBA" id="ARBA00039545"/>
    </source>
</evidence>
<evidence type="ECO:0000256" key="7">
    <source>
        <dbReference type="ARBA" id="ARBA00022832"/>
    </source>
</evidence>
<dbReference type="AlphaFoldDB" id="A0A2P8ED85"/>
<dbReference type="GO" id="GO:0005524">
    <property type="term" value="F:ATP binding"/>
    <property type="evidence" value="ECO:0007669"/>
    <property type="project" value="UniProtKB-KW"/>
</dbReference>
<proteinExistence type="inferred from homology"/>
<dbReference type="CDD" id="cd05936">
    <property type="entry name" value="FC-FACS_FadD_like"/>
    <property type="match status" value="1"/>
</dbReference>
<dbReference type="PROSITE" id="PS00455">
    <property type="entry name" value="AMP_BINDING"/>
    <property type="match status" value="1"/>
</dbReference>
<dbReference type="Proteomes" id="UP000240708">
    <property type="component" value="Unassembled WGS sequence"/>
</dbReference>
<dbReference type="Gene3D" id="3.30.300.30">
    <property type="match status" value="1"/>
</dbReference>
<dbReference type="Gene3D" id="3.40.50.12780">
    <property type="entry name" value="N-terminal domain of ligase-like"/>
    <property type="match status" value="1"/>
</dbReference>
<comment type="caution">
    <text evidence="17">The sequence shown here is derived from an EMBL/GenBank/DDBJ whole genome shotgun (WGS) entry which is preliminary data.</text>
</comment>
<keyword evidence="10" id="KW-0443">Lipid metabolism</keyword>
<dbReference type="InterPro" id="IPR000873">
    <property type="entry name" value="AMP-dep_synth/lig_dom"/>
</dbReference>
<dbReference type="Pfam" id="PF00501">
    <property type="entry name" value="AMP-binding"/>
    <property type="match status" value="1"/>
</dbReference>